<dbReference type="InterPro" id="IPR055066">
    <property type="entry name" value="AASDHPPT_N"/>
</dbReference>
<keyword evidence="2 5" id="KW-0808">Transferase</keyword>
<dbReference type="SUPFAM" id="SSF56214">
    <property type="entry name" value="4'-phosphopantetheinyl transferase"/>
    <property type="match status" value="2"/>
</dbReference>
<dbReference type="PANTHER" id="PTHR12215">
    <property type="entry name" value="PHOSPHOPANTETHEINE TRANSFERASE"/>
    <property type="match status" value="1"/>
</dbReference>
<dbReference type="InterPro" id="IPR037143">
    <property type="entry name" value="4-PPantetheinyl_Trfase_dom_sf"/>
</dbReference>
<dbReference type="Pfam" id="PF01648">
    <property type="entry name" value="ACPS"/>
    <property type="match status" value="1"/>
</dbReference>
<keyword evidence="6" id="KW-1185">Reference proteome</keyword>
<dbReference type="Pfam" id="PF22624">
    <property type="entry name" value="AASDHPPT_N"/>
    <property type="match status" value="1"/>
</dbReference>
<dbReference type="Gene3D" id="3.90.470.20">
    <property type="entry name" value="4'-phosphopantetheinyl transferase domain"/>
    <property type="match status" value="1"/>
</dbReference>
<dbReference type="InterPro" id="IPR050559">
    <property type="entry name" value="P-Pant_transferase_sf"/>
</dbReference>
<dbReference type="EMBL" id="JAYXHS010000001">
    <property type="protein sequence ID" value="MEC5385438.1"/>
    <property type="molecule type" value="Genomic_DNA"/>
</dbReference>
<feature type="domain" description="4'-phosphopantetheinyl transferase" evidence="3">
    <location>
        <begin position="119"/>
        <end position="181"/>
    </location>
</feature>
<dbReference type="Proteomes" id="UP001331561">
    <property type="component" value="Unassembled WGS sequence"/>
</dbReference>
<dbReference type="PANTHER" id="PTHR12215:SF10">
    <property type="entry name" value="L-AMINOADIPATE-SEMIALDEHYDE DEHYDROGENASE-PHOSPHOPANTETHEINYL TRANSFERASE"/>
    <property type="match status" value="1"/>
</dbReference>
<proteinExistence type="inferred from homology"/>
<dbReference type="GO" id="GO:0016740">
    <property type="term" value="F:transferase activity"/>
    <property type="evidence" value="ECO:0007669"/>
    <property type="project" value="UniProtKB-KW"/>
</dbReference>
<sequence>MQIALQTVALPSGTPDTLEVFILDIKEEAHRLPQALAILNKDEQDRHNWYNHPTSARRFALTRAALRQRLAERTGGEATALRFEYGPHGKPALRASQLRFNVAHSGQYALIAISTTHDVGIDIERHASTAPLDTLSSSIFSDEERAWCAGDSARFYALWCGKEAMIKADGTGFSVANGMPVAMLRDDGSYISPRPGLQAWSLAMPPGYAAALALLADEPSSHA</sequence>
<reference evidence="5 6" key="1">
    <citation type="submission" date="2024-01" db="EMBL/GenBank/DDBJ databases">
        <title>Uliginosibacterium soil sp. nov.</title>
        <authorList>
            <person name="Lv Y."/>
        </authorList>
    </citation>
    <scope>NUCLEOTIDE SEQUENCE [LARGE SCALE GENOMIC DNA]</scope>
    <source>
        <strain evidence="5 6">H3</strain>
    </source>
</reference>
<evidence type="ECO:0000259" key="3">
    <source>
        <dbReference type="Pfam" id="PF01648"/>
    </source>
</evidence>
<dbReference type="InterPro" id="IPR008278">
    <property type="entry name" value="4-PPantetheinyl_Trfase_dom"/>
</dbReference>
<evidence type="ECO:0000256" key="1">
    <source>
        <dbReference type="ARBA" id="ARBA00010990"/>
    </source>
</evidence>
<gene>
    <name evidence="5" type="ORF">VVD49_06860</name>
</gene>
<name>A0ABU6K2Z2_9RHOO</name>
<comment type="similarity">
    <text evidence="1">Belongs to the P-Pant transferase superfamily. Gsp/Sfp/HetI/AcpT family.</text>
</comment>
<accession>A0ABU6K2Z2</accession>
<protein>
    <submittedName>
        <fullName evidence="5">4'-phosphopantetheinyl transferase superfamily protein</fullName>
    </submittedName>
</protein>
<evidence type="ECO:0000259" key="4">
    <source>
        <dbReference type="Pfam" id="PF22624"/>
    </source>
</evidence>
<organism evidence="5 6">
    <name type="scientific">Uliginosibacterium silvisoli</name>
    <dbReference type="NCBI Taxonomy" id="3114758"/>
    <lineage>
        <taxon>Bacteria</taxon>
        <taxon>Pseudomonadati</taxon>
        <taxon>Pseudomonadota</taxon>
        <taxon>Betaproteobacteria</taxon>
        <taxon>Rhodocyclales</taxon>
        <taxon>Zoogloeaceae</taxon>
        <taxon>Uliginosibacterium</taxon>
    </lineage>
</organism>
<evidence type="ECO:0000256" key="2">
    <source>
        <dbReference type="ARBA" id="ARBA00022679"/>
    </source>
</evidence>
<comment type="caution">
    <text evidence="5">The sequence shown here is derived from an EMBL/GenBank/DDBJ whole genome shotgun (WGS) entry which is preliminary data.</text>
</comment>
<evidence type="ECO:0000313" key="6">
    <source>
        <dbReference type="Proteomes" id="UP001331561"/>
    </source>
</evidence>
<evidence type="ECO:0000313" key="5">
    <source>
        <dbReference type="EMBL" id="MEC5385438.1"/>
    </source>
</evidence>
<dbReference type="RefSeq" id="WP_327598393.1">
    <property type="nucleotide sequence ID" value="NZ_JAYXHS010000001.1"/>
</dbReference>
<feature type="domain" description="4'-phosphopantetheinyl transferase N-terminal" evidence="4">
    <location>
        <begin position="30"/>
        <end position="113"/>
    </location>
</feature>